<sequence>MTPDSLIPRGGALDRTPAPAEAPAPAPRPSSPRPVPAPRRKKERRGRSIMRGAAATFFGQQALTFASRQAFADDGSLTPAAESFLTRAVTVQRPLVMANLRHLRKNHPTLSNRQLARELDKEFVRVMTGAGAAIGATAAIPSVGTVVSLGLSAVATGGFLETSALYAQSVAELSGVSTEDPQRAQVLVMGIMLGEEGRQLLGELSEQVDGRGAGPFSTLVPMRSLASSSSVGGLVVDQIKRQFVKRFFIRQGTTMVARAIPFGIGAVVGGAANHVLAKQIVRAAHRTFGELPEQTPQALIDDMRRALEREKFRADRKERRGRKKELRAERRTQLKERRSDSDARRRELKLERARKRAQRAEQQLQKVQAEAPESPSRAPEGSASATPGEDRDA</sequence>
<dbReference type="EMBL" id="BAAAVT010000003">
    <property type="protein sequence ID" value="GAA3055353.1"/>
    <property type="molecule type" value="Genomic_DNA"/>
</dbReference>
<reference evidence="3" key="1">
    <citation type="journal article" date="2019" name="Int. J. Syst. Evol. Microbiol.">
        <title>The Global Catalogue of Microorganisms (GCM) 10K type strain sequencing project: providing services to taxonomists for standard genome sequencing and annotation.</title>
        <authorList>
            <consortium name="The Broad Institute Genomics Platform"/>
            <consortium name="The Broad Institute Genome Sequencing Center for Infectious Disease"/>
            <person name="Wu L."/>
            <person name="Ma J."/>
        </authorList>
    </citation>
    <scope>NUCLEOTIDE SEQUENCE [LARGE SCALE GENOMIC DNA]</scope>
    <source>
        <strain evidence="3">JCM 14309</strain>
    </source>
</reference>
<keyword evidence="3" id="KW-1185">Reference proteome</keyword>
<evidence type="ECO:0000313" key="2">
    <source>
        <dbReference type="EMBL" id="GAA3055353.1"/>
    </source>
</evidence>
<evidence type="ECO:0008006" key="4">
    <source>
        <dbReference type="Google" id="ProtNLM"/>
    </source>
</evidence>
<organism evidence="2 3">
    <name type="scientific">Nesterenkonia aethiopica</name>
    <dbReference type="NCBI Taxonomy" id="269144"/>
    <lineage>
        <taxon>Bacteria</taxon>
        <taxon>Bacillati</taxon>
        <taxon>Actinomycetota</taxon>
        <taxon>Actinomycetes</taxon>
        <taxon>Micrococcales</taxon>
        <taxon>Micrococcaceae</taxon>
        <taxon>Nesterenkonia</taxon>
    </lineage>
</organism>
<accession>A0ABP6LUK6</accession>
<feature type="compositionally biased region" description="Basic residues" evidence="1">
    <location>
        <begin position="38"/>
        <end position="47"/>
    </location>
</feature>
<gene>
    <name evidence="2" type="ORF">GCM10010529_06740</name>
</gene>
<protein>
    <recommendedName>
        <fullName evidence="4">EcsC family protein</fullName>
    </recommendedName>
</protein>
<evidence type="ECO:0000313" key="3">
    <source>
        <dbReference type="Proteomes" id="UP001500236"/>
    </source>
</evidence>
<evidence type="ECO:0000256" key="1">
    <source>
        <dbReference type="SAM" id="MobiDB-lite"/>
    </source>
</evidence>
<feature type="compositionally biased region" description="Basic and acidic residues" evidence="1">
    <location>
        <begin position="326"/>
        <end position="351"/>
    </location>
</feature>
<name>A0ABP6LUK6_9MICC</name>
<comment type="caution">
    <text evidence="2">The sequence shown here is derived from an EMBL/GenBank/DDBJ whole genome shotgun (WGS) entry which is preliminary data.</text>
</comment>
<feature type="compositionally biased region" description="Pro residues" evidence="1">
    <location>
        <begin position="20"/>
        <end position="37"/>
    </location>
</feature>
<proteinExistence type="predicted"/>
<feature type="region of interest" description="Disordered" evidence="1">
    <location>
        <begin position="311"/>
        <end position="393"/>
    </location>
</feature>
<feature type="region of interest" description="Disordered" evidence="1">
    <location>
        <begin position="1"/>
        <end position="47"/>
    </location>
</feature>
<dbReference type="Proteomes" id="UP001500236">
    <property type="component" value="Unassembled WGS sequence"/>
</dbReference>
<dbReference type="RefSeq" id="WP_344684910.1">
    <property type="nucleotide sequence ID" value="NZ_BAAAVT010000003.1"/>
</dbReference>